<dbReference type="SUPFAM" id="SSF51445">
    <property type="entry name" value="(Trans)glycosidases"/>
    <property type="match status" value="1"/>
</dbReference>
<evidence type="ECO:0000313" key="11">
    <source>
        <dbReference type="Proteomes" id="UP000290218"/>
    </source>
</evidence>
<comment type="catalytic activity">
    <reaction evidence="1">
        <text>Random hydrolysis of (1-&gt;4)-beta-D-mannosidic linkages in mannans, galactomannans and glucomannans.</text>
        <dbReference type="EC" id="3.2.1.78"/>
    </reaction>
</comment>
<gene>
    <name evidence="10" type="ORF">ESB00_16815</name>
</gene>
<dbReference type="GO" id="GO:0005576">
    <property type="term" value="C:extracellular region"/>
    <property type="evidence" value="ECO:0007669"/>
    <property type="project" value="UniProtKB-SubCell"/>
</dbReference>
<reference evidence="10 11" key="1">
    <citation type="submission" date="2019-01" db="EMBL/GenBank/DDBJ databases">
        <title>Lacunisphaera sp. strain TWA-58.</title>
        <authorList>
            <person name="Chen W.-M."/>
        </authorList>
    </citation>
    <scope>NUCLEOTIDE SEQUENCE [LARGE SCALE GENOMIC DNA]</scope>
    <source>
        <strain evidence="10 11">TWA-58</strain>
    </source>
</reference>
<keyword evidence="7" id="KW-0326">Glycosidase</keyword>
<dbReference type="InterPro" id="IPR017853">
    <property type="entry name" value="GH"/>
</dbReference>
<dbReference type="Gene3D" id="3.20.20.80">
    <property type="entry name" value="Glycosidases"/>
    <property type="match status" value="1"/>
</dbReference>
<evidence type="ECO:0000259" key="9">
    <source>
        <dbReference type="Pfam" id="PF26410"/>
    </source>
</evidence>
<evidence type="ECO:0000256" key="1">
    <source>
        <dbReference type="ARBA" id="ARBA00001678"/>
    </source>
</evidence>
<dbReference type="InterPro" id="IPR001547">
    <property type="entry name" value="Glyco_hydro_5"/>
</dbReference>
<evidence type="ECO:0000256" key="4">
    <source>
        <dbReference type="ARBA" id="ARBA00022525"/>
    </source>
</evidence>
<dbReference type="PANTHER" id="PTHR31451:SF39">
    <property type="entry name" value="MANNAN ENDO-1,4-BETA-MANNOSIDASE 1"/>
    <property type="match status" value="1"/>
</dbReference>
<keyword evidence="4" id="KW-0964">Secreted</keyword>
<dbReference type="Proteomes" id="UP000290218">
    <property type="component" value="Unassembled WGS sequence"/>
</dbReference>
<feature type="chain" id="PRO_5021028304" description="mannan endo-1,4-beta-mannosidase" evidence="8">
    <location>
        <begin position="22"/>
        <end position="506"/>
    </location>
</feature>
<protein>
    <recommendedName>
        <fullName evidence="3">mannan endo-1,4-beta-mannosidase</fullName>
        <ecNumber evidence="3">3.2.1.78</ecNumber>
    </recommendedName>
</protein>
<dbReference type="InterPro" id="IPR013783">
    <property type="entry name" value="Ig-like_fold"/>
</dbReference>
<organism evidence="10 11">
    <name type="scientific">Oleiharenicola lentus</name>
    <dbReference type="NCBI Taxonomy" id="2508720"/>
    <lineage>
        <taxon>Bacteria</taxon>
        <taxon>Pseudomonadati</taxon>
        <taxon>Verrucomicrobiota</taxon>
        <taxon>Opitutia</taxon>
        <taxon>Opitutales</taxon>
        <taxon>Opitutaceae</taxon>
        <taxon>Oleiharenicola</taxon>
    </lineage>
</organism>
<dbReference type="GO" id="GO:0016985">
    <property type="term" value="F:mannan endo-1,4-beta-mannosidase activity"/>
    <property type="evidence" value="ECO:0007669"/>
    <property type="project" value="TreeGrafter"/>
</dbReference>
<accession>A0A4Q1C4Y5</accession>
<evidence type="ECO:0000256" key="6">
    <source>
        <dbReference type="ARBA" id="ARBA00022801"/>
    </source>
</evidence>
<dbReference type="PANTHER" id="PTHR31451">
    <property type="match status" value="1"/>
</dbReference>
<proteinExistence type="predicted"/>
<comment type="caution">
    <text evidence="10">The sequence shown here is derived from an EMBL/GenBank/DDBJ whole genome shotgun (WGS) entry which is preliminary data.</text>
</comment>
<dbReference type="EC" id="3.2.1.78" evidence="3"/>
<keyword evidence="5 8" id="KW-0732">Signal</keyword>
<dbReference type="AlphaFoldDB" id="A0A4Q1C4Y5"/>
<dbReference type="Gene3D" id="2.60.40.10">
    <property type="entry name" value="Immunoglobulins"/>
    <property type="match status" value="1"/>
</dbReference>
<dbReference type="Pfam" id="PF26410">
    <property type="entry name" value="GH5_mannosidase"/>
    <property type="match status" value="1"/>
</dbReference>
<keyword evidence="6" id="KW-0378">Hydrolase</keyword>
<evidence type="ECO:0000256" key="7">
    <source>
        <dbReference type="ARBA" id="ARBA00023295"/>
    </source>
</evidence>
<keyword evidence="11" id="KW-1185">Reference proteome</keyword>
<feature type="signal peptide" evidence="8">
    <location>
        <begin position="1"/>
        <end position="21"/>
    </location>
</feature>
<evidence type="ECO:0000256" key="8">
    <source>
        <dbReference type="SAM" id="SignalP"/>
    </source>
</evidence>
<dbReference type="EMBL" id="SDHX01000002">
    <property type="protein sequence ID" value="RXK53355.1"/>
    <property type="molecule type" value="Genomic_DNA"/>
</dbReference>
<sequence>MTLRPLLAGFGLLLFPLCLNAADAWPLITRRGDALYEGDRPFRFLGLAAPNLQAHESQIHADFGNRFPDDYETRDMLDSMQRLGGRATRIFALSVASPADRGMPAYITGRRQYNEQAFRCLDLILARCHEYDIRLIIPFIASQSFPFVRGVDEFSALSGKPPGSFWIDEEVKADFRHFLDFVLNRRNTVNGRLYKDDPAILAWQLGNEFMSYPGDRKLDAAVWVPRLTAWSLEMAAYIKQVDPNHLVMEAGGDREAFLASPHIDVMSAHLYEYWSRQKGEPSDLAVLARAEWENCRGRKPLMVDEFGLATIDNNRALIATIRETGIVGGLLWSLRSHRRDGGFMLHNEEGTPINSYHYPGFGAGQGNQETQLFDLLRHAAFALRGLPLPPLRPPAPAPVLFATRGGFTWRGSTGANHYAIERAAAPAGPWEVRAVGLHDSVVAHPEQVLALEGKRGPAGGPAGDPRPVALWFDESAAPGSTWHYRIRGFNAAGATDYSPVFTITKP</sequence>
<evidence type="ECO:0000256" key="2">
    <source>
        <dbReference type="ARBA" id="ARBA00004613"/>
    </source>
</evidence>
<dbReference type="OrthoDB" id="9758603at2"/>
<evidence type="ECO:0000313" key="10">
    <source>
        <dbReference type="EMBL" id="RXK53355.1"/>
    </source>
</evidence>
<dbReference type="InterPro" id="IPR045053">
    <property type="entry name" value="MAN-like"/>
</dbReference>
<evidence type="ECO:0000256" key="3">
    <source>
        <dbReference type="ARBA" id="ARBA00012706"/>
    </source>
</evidence>
<evidence type="ECO:0000256" key="5">
    <source>
        <dbReference type="ARBA" id="ARBA00022729"/>
    </source>
</evidence>
<feature type="domain" description="Glycoside hydrolase family 5" evidence="9">
    <location>
        <begin position="163"/>
        <end position="309"/>
    </location>
</feature>
<name>A0A4Q1C4Y5_9BACT</name>
<dbReference type="RefSeq" id="WP_129048945.1">
    <property type="nucleotide sequence ID" value="NZ_SDHX01000002.1"/>
</dbReference>
<comment type="subcellular location">
    <subcellularLocation>
        <location evidence="2">Secreted</location>
    </subcellularLocation>
</comment>